<dbReference type="EMBL" id="CM011679">
    <property type="protein sequence ID" value="TMS18303.1"/>
    <property type="molecule type" value="Genomic_DNA"/>
</dbReference>
<reference evidence="1" key="1">
    <citation type="submission" date="2018-11" db="EMBL/GenBank/DDBJ databases">
        <title>The sequence and de novo assembly of Larimichthys crocea genome using PacBio and Hi-C technologies.</title>
        <authorList>
            <person name="Xu P."/>
            <person name="Chen B."/>
            <person name="Zhou Z."/>
            <person name="Ke Q."/>
            <person name="Wu Y."/>
            <person name="Bai H."/>
            <person name="Pu F."/>
        </authorList>
    </citation>
    <scope>NUCLEOTIDE SEQUENCE</scope>
    <source>
        <tissue evidence="1">Muscle</tissue>
    </source>
</reference>
<organism evidence="1 2">
    <name type="scientific">Larimichthys crocea</name>
    <name type="common">Large yellow croaker</name>
    <name type="synonym">Pseudosciaena crocea</name>
    <dbReference type="NCBI Taxonomy" id="215358"/>
    <lineage>
        <taxon>Eukaryota</taxon>
        <taxon>Metazoa</taxon>
        <taxon>Chordata</taxon>
        <taxon>Craniata</taxon>
        <taxon>Vertebrata</taxon>
        <taxon>Euteleostomi</taxon>
        <taxon>Actinopterygii</taxon>
        <taxon>Neopterygii</taxon>
        <taxon>Teleostei</taxon>
        <taxon>Neoteleostei</taxon>
        <taxon>Acanthomorphata</taxon>
        <taxon>Eupercaria</taxon>
        <taxon>Sciaenidae</taxon>
        <taxon>Larimichthys</taxon>
    </lineage>
</organism>
<name>A0ACD3RG35_LARCR</name>
<dbReference type="Proteomes" id="UP000793456">
    <property type="component" value="Chromosome VI"/>
</dbReference>
<gene>
    <name evidence="1" type="ORF">E3U43_010629</name>
</gene>
<keyword evidence="2" id="KW-1185">Reference proteome</keyword>
<sequence>MFEINFTSPGKAQHSKTSEIADIIVSDYSTTRTDNQMYTVTSVHLLAKHETDRMKSSIEDISRIAYYTEYDRHLAAAVSAGKTMATAYLDPNLNHALLGGAKSRLSAGGSDRTMAGSVDRVLKVCHHFETNTENSCWSSNIRYGDATDVRGIIQKILDIHKVRWTSCFGLRLSNTQSRDQVHWLHPDMGVSHVKNDYMTEIGEQVEQDIALKLGCLEIRRFFKEMRGNALDKKSNYELLEKDVGLRRFFPKDLLDSVKAKTLRKLIQQTFKQVANLNDEQCILKFLEILAPIYRYDKECFKCALGSSWVIQVELAIGPEEGISYLTDKGSTPTHLANFNQVQSIQYSAMEEKDRKGMLQLNVAGAAEIRRPMVSSALTGQLVEERVRKIVMWRNKKPDMTIMIIGARPEKIGHRLKKRISDKFRDMFPQSPINPEQSCEGSVWDSRCLTLVSNS</sequence>
<proteinExistence type="predicted"/>
<evidence type="ECO:0000313" key="1">
    <source>
        <dbReference type="EMBL" id="TMS18303.1"/>
    </source>
</evidence>
<evidence type="ECO:0000313" key="2">
    <source>
        <dbReference type="Proteomes" id="UP000793456"/>
    </source>
</evidence>
<accession>A0ACD3RG35</accession>
<protein>
    <submittedName>
        <fullName evidence="1">Uncharacterized protein</fullName>
    </submittedName>
</protein>
<comment type="caution">
    <text evidence="1">The sequence shown here is derived from an EMBL/GenBank/DDBJ whole genome shotgun (WGS) entry which is preliminary data.</text>
</comment>